<protein>
    <submittedName>
        <fullName evidence="8">Uncharacterized protein</fullName>
    </submittedName>
</protein>
<keyword evidence="9" id="KW-1185">Reference proteome</keyword>
<reference evidence="9" key="1">
    <citation type="journal article" date="2014" name="Science">
        <title>Ancient hybridizations among the ancestral genomes of bread wheat.</title>
        <authorList>
            <consortium name="International Wheat Genome Sequencing Consortium,"/>
            <person name="Marcussen T."/>
            <person name="Sandve S.R."/>
            <person name="Heier L."/>
            <person name="Spannagl M."/>
            <person name="Pfeifer M."/>
            <person name="Jakobsen K.S."/>
            <person name="Wulff B.B."/>
            <person name="Steuernagel B."/>
            <person name="Mayer K.F."/>
            <person name="Olsen O.A."/>
        </authorList>
    </citation>
    <scope>NUCLEOTIDE SEQUENCE [LARGE SCALE GENOMIC DNA]</scope>
    <source>
        <strain evidence="9">cv. AL8/78</strain>
    </source>
</reference>
<reference evidence="8" key="3">
    <citation type="journal article" date="2017" name="Nature">
        <title>Genome sequence of the progenitor of the wheat D genome Aegilops tauschii.</title>
        <authorList>
            <person name="Luo M.C."/>
            <person name="Gu Y.Q."/>
            <person name="Puiu D."/>
            <person name="Wang H."/>
            <person name="Twardziok S.O."/>
            <person name="Deal K.R."/>
            <person name="Huo N."/>
            <person name="Zhu T."/>
            <person name="Wang L."/>
            <person name="Wang Y."/>
            <person name="McGuire P.E."/>
            <person name="Liu S."/>
            <person name="Long H."/>
            <person name="Ramasamy R.K."/>
            <person name="Rodriguez J.C."/>
            <person name="Van S.L."/>
            <person name="Yuan L."/>
            <person name="Wang Z."/>
            <person name="Xia Z."/>
            <person name="Xiao L."/>
            <person name="Anderson O.D."/>
            <person name="Ouyang S."/>
            <person name="Liang Y."/>
            <person name="Zimin A.V."/>
            <person name="Pertea G."/>
            <person name="Qi P."/>
            <person name="Bennetzen J.L."/>
            <person name="Dai X."/>
            <person name="Dawson M.W."/>
            <person name="Muller H.G."/>
            <person name="Kugler K."/>
            <person name="Rivarola-Duarte L."/>
            <person name="Spannagl M."/>
            <person name="Mayer K.F.X."/>
            <person name="Lu F.H."/>
            <person name="Bevan M.W."/>
            <person name="Leroy P."/>
            <person name="Li P."/>
            <person name="You F.M."/>
            <person name="Sun Q."/>
            <person name="Liu Z."/>
            <person name="Lyons E."/>
            <person name="Wicker T."/>
            <person name="Salzberg S.L."/>
            <person name="Devos K.M."/>
            <person name="Dvorak J."/>
        </authorList>
    </citation>
    <scope>NUCLEOTIDE SEQUENCE [LARGE SCALE GENOMIC DNA]</scope>
    <source>
        <strain evidence="8">cv. AL8/78</strain>
    </source>
</reference>
<dbReference type="Pfam" id="PF04006">
    <property type="entry name" value="Mpp10"/>
    <property type="match status" value="1"/>
</dbReference>
<organism evidence="8 9">
    <name type="scientific">Aegilops tauschii subsp. strangulata</name>
    <name type="common">Goatgrass</name>
    <dbReference type="NCBI Taxonomy" id="200361"/>
    <lineage>
        <taxon>Eukaryota</taxon>
        <taxon>Viridiplantae</taxon>
        <taxon>Streptophyta</taxon>
        <taxon>Embryophyta</taxon>
        <taxon>Tracheophyta</taxon>
        <taxon>Spermatophyta</taxon>
        <taxon>Magnoliopsida</taxon>
        <taxon>Liliopsida</taxon>
        <taxon>Poales</taxon>
        <taxon>Poaceae</taxon>
        <taxon>BOP clade</taxon>
        <taxon>Pooideae</taxon>
        <taxon>Triticodae</taxon>
        <taxon>Triticeae</taxon>
        <taxon>Triticinae</taxon>
        <taxon>Aegilops</taxon>
    </lineage>
</organism>
<dbReference type="InterPro" id="IPR012173">
    <property type="entry name" value="Mpp10"/>
</dbReference>
<feature type="compositionally biased region" description="Basic and acidic residues" evidence="7">
    <location>
        <begin position="149"/>
        <end position="161"/>
    </location>
</feature>
<feature type="compositionally biased region" description="Acidic residues" evidence="7">
    <location>
        <begin position="185"/>
        <end position="204"/>
    </location>
</feature>
<reference evidence="9" key="2">
    <citation type="journal article" date="2017" name="Nat. Plants">
        <title>The Aegilops tauschii genome reveals multiple impacts of transposons.</title>
        <authorList>
            <person name="Zhao G."/>
            <person name="Zou C."/>
            <person name="Li K."/>
            <person name="Wang K."/>
            <person name="Li T."/>
            <person name="Gao L."/>
            <person name="Zhang X."/>
            <person name="Wang H."/>
            <person name="Yang Z."/>
            <person name="Liu X."/>
            <person name="Jiang W."/>
            <person name="Mao L."/>
            <person name="Kong X."/>
            <person name="Jiao Y."/>
            <person name="Jia J."/>
        </authorList>
    </citation>
    <scope>NUCLEOTIDE SEQUENCE [LARGE SCALE GENOMIC DNA]</scope>
    <source>
        <strain evidence="9">cv. AL8/78</strain>
    </source>
</reference>
<reference evidence="8" key="5">
    <citation type="journal article" date="2021" name="G3 (Bethesda)">
        <title>Aegilops tauschii genome assembly Aet v5.0 features greater sequence contiguity and improved annotation.</title>
        <authorList>
            <person name="Wang L."/>
            <person name="Zhu T."/>
            <person name="Rodriguez J.C."/>
            <person name="Deal K.R."/>
            <person name="Dubcovsky J."/>
            <person name="McGuire P.E."/>
            <person name="Lux T."/>
            <person name="Spannagl M."/>
            <person name="Mayer K.F.X."/>
            <person name="Baldrich P."/>
            <person name="Meyers B.C."/>
            <person name="Huo N."/>
            <person name="Gu Y.Q."/>
            <person name="Zhou H."/>
            <person name="Devos K.M."/>
            <person name="Bennetzen J.L."/>
            <person name="Unver T."/>
            <person name="Budak H."/>
            <person name="Gulick P.J."/>
            <person name="Galiba G."/>
            <person name="Kalapos B."/>
            <person name="Nelson D.R."/>
            <person name="Li P."/>
            <person name="You F.M."/>
            <person name="Luo M.C."/>
            <person name="Dvorak J."/>
        </authorList>
    </citation>
    <scope>NUCLEOTIDE SEQUENCE [LARGE SCALE GENOMIC DNA]</scope>
    <source>
        <strain evidence="8">cv. AL8/78</strain>
    </source>
</reference>
<feature type="compositionally biased region" description="Acidic residues" evidence="7">
    <location>
        <begin position="22"/>
        <end position="61"/>
    </location>
</feature>
<dbReference type="EnsemblPlants" id="AET5Gv20364600.6">
    <property type="protein sequence ID" value="AET5Gv20364600.6"/>
    <property type="gene ID" value="AET5Gv20364600"/>
</dbReference>
<comment type="similarity">
    <text evidence="6">Belongs to the MPP10 family.</text>
</comment>
<evidence type="ECO:0000256" key="7">
    <source>
        <dbReference type="SAM" id="MobiDB-lite"/>
    </source>
</evidence>
<evidence type="ECO:0000256" key="1">
    <source>
        <dbReference type="ARBA" id="ARBA00004604"/>
    </source>
</evidence>
<feature type="region of interest" description="Disordered" evidence="7">
    <location>
        <begin position="1"/>
        <end position="211"/>
    </location>
</feature>
<dbReference type="PANTHER" id="PTHR17039:SF0">
    <property type="entry name" value="U3 SMALL NUCLEOLAR RIBONUCLEOPROTEIN PROTEIN MPP10"/>
    <property type="match status" value="1"/>
</dbReference>
<dbReference type="Gramene" id="AET5Gv20364600.6">
    <property type="protein sequence ID" value="AET5Gv20364600.6"/>
    <property type="gene ID" value="AET5Gv20364600"/>
</dbReference>
<dbReference type="GO" id="GO:0005732">
    <property type="term" value="C:sno(s)RNA-containing ribonucleoprotein complex"/>
    <property type="evidence" value="ECO:0007669"/>
    <property type="project" value="InterPro"/>
</dbReference>
<dbReference type="Proteomes" id="UP000015105">
    <property type="component" value="Chromosome 5D"/>
</dbReference>
<evidence type="ECO:0000256" key="2">
    <source>
        <dbReference type="ARBA" id="ARBA00022517"/>
    </source>
</evidence>
<accession>A0A453KBQ6</accession>
<sequence>QPPAQPLATPPPSKPSEAVEGPSDEEEDGEGDESEEEDEGGLEDTDDELESEEGEDEETEELGAKKGNGVEDRFLKMKDLEKFMEEGEEQEYGGGSKGGEKKKASVNLMEDDSDEEDVDEDDGGDDEDDDLDLEDFESDDEEGVGKSGGDIRYEDFFEESSKQQVKKRNGFTKKVHFKDELHEMEVDDIEKDDVNDGPALEDEQGLSTHEKGLLKMRNQIDLMEKASLEPSKWIMQGEVDASRRPKNSALEVDLDFEHNVRPAPVITEEVTASLEEMIKKRIAEV</sequence>
<evidence type="ECO:0000313" key="9">
    <source>
        <dbReference type="Proteomes" id="UP000015105"/>
    </source>
</evidence>
<comment type="subcellular location">
    <subcellularLocation>
        <location evidence="1">Nucleus</location>
        <location evidence="1">Nucleolus</location>
    </subcellularLocation>
</comment>
<keyword evidence="4" id="KW-0539">Nucleus</keyword>
<evidence type="ECO:0000256" key="4">
    <source>
        <dbReference type="ARBA" id="ARBA00023242"/>
    </source>
</evidence>
<evidence type="ECO:0000256" key="6">
    <source>
        <dbReference type="ARBA" id="ARBA00029455"/>
    </source>
</evidence>
<feature type="compositionally biased region" description="Pro residues" evidence="7">
    <location>
        <begin position="1"/>
        <end position="14"/>
    </location>
</feature>
<feature type="compositionally biased region" description="Acidic residues" evidence="7">
    <location>
        <begin position="109"/>
        <end position="142"/>
    </location>
</feature>
<keyword evidence="2" id="KW-0690">Ribosome biogenesis</keyword>
<feature type="compositionally biased region" description="Basic and acidic residues" evidence="7">
    <location>
        <begin position="62"/>
        <end position="85"/>
    </location>
</feature>
<reference evidence="8" key="4">
    <citation type="submission" date="2019-03" db="UniProtKB">
        <authorList>
            <consortium name="EnsemblPlants"/>
        </authorList>
    </citation>
    <scope>IDENTIFICATION</scope>
</reference>
<dbReference type="AlphaFoldDB" id="A0A453KBQ6"/>
<keyword evidence="3" id="KW-0698">rRNA processing</keyword>
<dbReference type="GO" id="GO:0032040">
    <property type="term" value="C:small-subunit processome"/>
    <property type="evidence" value="ECO:0007669"/>
    <property type="project" value="TreeGrafter"/>
</dbReference>
<proteinExistence type="inferred from homology"/>
<dbReference type="GO" id="GO:0034457">
    <property type="term" value="C:Mpp10 complex"/>
    <property type="evidence" value="ECO:0007669"/>
    <property type="project" value="InterPro"/>
</dbReference>
<dbReference type="GO" id="GO:0006364">
    <property type="term" value="P:rRNA processing"/>
    <property type="evidence" value="ECO:0007669"/>
    <property type="project" value="UniProtKB-KW"/>
</dbReference>
<dbReference type="PANTHER" id="PTHR17039">
    <property type="entry name" value="U3 SMALL NUCLEOLAR RIBONUCLEOPROTEIN PROTEIN MPP10"/>
    <property type="match status" value="1"/>
</dbReference>
<name>A0A453KBQ6_AEGTS</name>
<evidence type="ECO:0000313" key="8">
    <source>
        <dbReference type="EnsemblPlants" id="AET5Gv20364600.6"/>
    </source>
</evidence>
<feature type="compositionally biased region" description="Basic residues" evidence="7">
    <location>
        <begin position="164"/>
        <end position="176"/>
    </location>
</feature>
<evidence type="ECO:0000256" key="3">
    <source>
        <dbReference type="ARBA" id="ARBA00022552"/>
    </source>
</evidence>
<evidence type="ECO:0000256" key="5">
    <source>
        <dbReference type="ARBA" id="ARBA00023274"/>
    </source>
</evidence>
<keyword evidence="5" id="KW-0687">Ribonucleoprotein</keyword>